<keyword evidence="11" id="KW-0963">Cytoplasm</keyword>
<dbReference type="GeneID" id="42799473"/>
<dbReference type="SUPFAM" id="SSF54211">
    <property type="entry name" value="Ribosomal protein S5 domain 2-like"/>
    <property type="match status" value="1"/>
</dbReference>
<keyword evidence="7 11" id="KW-0791">Threonine biosynthesis</keyword>
<comment type="similarity">
    <text evidence="2 11">Belongs to the GHMP kinase family. Homoserine kinase subfamily.</text>
</comment>
<dbReference type="InterPro" id="IPR014721">
    <property type="entry name" value="Ribsml_uS5_D2-typ_fold_subgr"/>
</dbReference>
<dbReference type="InterPro" id="IPR013750">
    <property type="entry name" value="GHMP_kinase_C_dom"/>
</dbReference>
<reference evidence="14 15" key="1">
    <citation type="submission" date="2019-10" db="EMBL/GenBank/DDBJ databases">
        <title>Genome Sequences from Six Type Strain Members of the Archaeal Family Sulfolobaceae: Acidianus ambivalens, Acidianus infernus, Metallosphaera prunae, Stygiolobus azoricus, Sulfolobus metallicus, and Sulfurisphaera ohwakuensis.</title>
        <authorList>
            <person name="Counts J.A."/>
            <person name="Kelly R.M."/>
        </authorList>
    </citation>
    <scope>NUCLEOTIDE SEQUENCE [LARGE SCALE GENOMIC DNA]</scope>
    <source>
        <strain evidence="14 15">FC6</strain>
    </source>
</reference>
<dbReference type="Pfam" id="PF00288">
    <property type="entry name" value="GHMP_kinases_N"/>
    <property type="match status" value="1"/>
</dbReference>
<keyword evidence="8 11" id="KW-0547">Nucleotide-binding</keyword>
<dbReference type="GO" id="GO:0004413">
    <property type="term" value="F:homoserine kinase activity"/>
    <property type="evidence" value="ECO:0007669"/>
    <property type="project" value="UniProtKB-UniRule"/>
</dbReference>
<comment type="pathway">
    <text evidence="1 11">Amino-acid biosynthesis; L-threonine biosynthesis; L-threonine from L-aspartate: step 4/5.</text>
</comment>
<dbReference type="KEGG" id="sazo:D1868_10335"/>
<dbReference type="InterPro" id="IPR006204">
    <property type="entry name" value="GHMP_kinase_N_dom"/>
</dbReference>
<dbReference type="InterPro" id="IPR006203">
    <property type="entry name" value="GHMP_knse_ATP-bd_CS"/>
</dbReference>
<feature type="domain" description="GHMP kinase N-terminal" evidence="12">
    <location>
        <begin position="66"/>
        <end position="148"/>
    </location>
</feature>
<dbReference type="Gene3D" id="3.30.70.890">
    <property type="entry name" value="GHMP kinase, C-terminal domain"/>
    <property type="match status" value="1"/>
</dbReference>
<keyword evidence="6 11" id="KW-0808">Transferase</keyword>
<accession>A0A650CR68</accession>
<feature type="binding site" evidence="11">
    <location>
        <begin position="89"/>
        <end position="99"/>
    </location>
    <ligand>
        <name>ATP</name>
        <dbReference type="ChEBI" id="CHEBI:30616"/>
    </ligand>
</feature>
<dbReference type="GO" id="GO:0005737">
    <property type="term" value="C:cytoplasm"/>
    <property type="evidence" value="ECO:0007669"/>
    <property type="project" value="UniProtKB-SubCell"/>
</dbReference>
<keyword evidence="5 11" id="KW-0028">Amino-acid biosynthesis</keyword>
<evidence type="ECO:0000256" key="10">
    <source>
        <dbReference type="ARBA" id="ARBA00022840"/>
    </source>
</evidence>
<dbReference type="PRINTS" id="PR00958">
    <property type="entry name" value="HOMSERKINASE"/>
</dbReference>
<evidence type="ECO:0000259" key="12">
    <source>
        <dbReference type="Pfam" id="PF00288"/>
    </source>
</evidence>
<evidence type="ECO:0000256" key="2">
    <source>
        <dbReference type="ARBA" id="ARBA00007370"/>
    </source>
</evidence>
<keyword evidence="10 11" id="KW-0067">ATP-binding</keyword>
<dbReference type="RefSeq" id="WP_156007795.1">
    <property type="nucleotide sequence ID" value="NZ_CP045483.1"/>
</dbReference>
<evidence type="ECO:0000256" key="7">
    <source>
        <dbReference type="ARBA" id="ARBA00022697"/>
    </source>
</evidence>
<evidence type="ECO:0000256" key="11">
    <source>
        <dbReference type="HAMAP-Rule" id="MF_00384"/>
    </source>
</evidence>
<proteinExistence type="inferred from homology"/>
<dbReference type="Gene3D" id="3.30.230.10">
    <property type="match status" value="1"/>
</dbReference>
<evidence type="ECO:0000256" key="8">
    <source>
        <dbReference type="ARBA" id="ARBA00022741"/>
    </source>
</evidence>
<dbReference type="PROSITE" id="PS00627">
    <property type="entry name" value="GHMP_KINASES_ATP"/>
    <property type="match status" value="1"/>
</dbReference>
<dbReference type="GO" id="GO:0009088">
    <property type="term" value="P:threonine biosynthetic process"/>
    <property type="evidence" value="ECO:0007669"/>
    <property type="project" value="UniProtKB-UniRule"/>
</dbReference>
<evidence type="ECO:0000256" key="6">
    <source>
        <dbReference type="ARBA" id="ARBA00022679"/>
    </source>
</evidence>
<name>A0A650CR68_9CREN</name>
<evidence type="ECO:0000256" key="5">
    <source>
        <dbReference type="ARBA" id="ARBA00022605"/>
    </source>
</evidence>
<dbReference type="PANTHER" id="PTHR20861">
    <property type="entry name" value="HOMOSERINE/4-DIPHOSPHOCYTIDYL-2-C-METHYL-D-ERYTHRITOL KINASE"/>
    <property type="match status" value="1"/>
</dbReference>
<comment type="function">
    <text evidence="11">Catalyzes the ATP-dependent phosphorylation of L-homoserine to L-homoserine phosphate.</text>
</comment>
<gene>
    <name evidence="11" type="primary">thrB</name>
    <name evidence="14" type="ORF">D1868_10335</name>
</gene>
<dbReference type="PIRSF" id="PIRSF000676">
    <property type="entry name" value="Homoser_kin"/>
    <property type="match status" value="1"/>
</dbReference>
<keyword evidence="9 11" id="KW-0418">Kinase</keyword>
<dbReference type="EMBL" id="CP045483">
    <property type="protein sequence ID" value="QGR20344.1"/>
    <property type="molecule type" value="Genomic_DNA"/>
</dbReference>
<evidence type="ECO:0000259" key="13">
    <source>
        <dbReference type="Pfam" id="PF08544"/>
    </source>
</evidence>
<dbReference type="InterPro" id="IPR036554">
    <property type="entry name" value="GHMP_kinase_C_sf"/>
</dbReference>
<protein>
    <recommendedName>
        <fullName evidence="4 11">Homoserine kinase</fullName>
        <shortName evidence="11">HK</shortName>
        <shortName evidence="11">HSK</shortName>
        <ecNumber evidence="3 11">2.7.1.39</ecNumber>
    </recommendedName>
</protein>
<dbReference type="EC" id="2.7.1.39" evidence="3 11"/>
<dbReference type="SUPFAM" id="SSF55060">
    <property type="entry name" value="GHMP Kinase, C-terminal domain"/>
    <property type="match status" value="1"/>
</dbReference>
<dbReference type="InterPro" id="IPR020568">
    <property type="entry name" value="Ribosomal_Su5_D2-typ_SF"/>
</dbReference>
<dbReference type="Proteomes" id="UP000423396">
    <property type="component" value="Chromosome"/>
</dbReference>
<evidence type="ECO:0000256" key="4">
    <source>
        <dbReference type="ARBA" id="ARBA00017858"/>
    </source>
</evidence>
<dbReference type="AlphaFoldDB" id="A0A650CR68"/>
<comment type="catalytic activity">
    <reaction evidence="11">
        <text>L-homoserine + ATP = O-phospho-L-homoserine + ADP + H(+)</text>
        <dbReference type="Rhea" id="RHEA:13985"/>
        <dbReference type="ChEBI" id="CHEBI:15378"/>
        <dbReference type="ChEBI" id="CHEBI:30616"/>
        <dbReference type="ChEBI" id="CHEBI:57476"/>
        <dbReference type="ChEBI" id="CHEBI:57590"/>
        <dbReference type="ChEBI" id="CHEBI:456216"/>
        <dbReference type="EC" id="2.7.1.39"/>
    </reaction>
</comment>
<evidence type="ECO:0000313" key="15">
    <source>
        <dbReference type="Proteomes" id="UP000423396"/>
    </source>
</evidence>
<dbReference type="InterPro" id="IPR000870">
    <property type="entry name" value="Homoserine_kinase"/>
</dbReference>
<evidence type="ECO:0000256" key="3">
    <source>
        <dbReference type="ARBA" id="ARBA00012078"/>
    </source>
</evidence>
<dbReference type="GO" id="GO:0005524">
    <property type="term" value="F:ATP binding"/>
    <property type="evidence" value="ECO:0007669"/>
    <property type="project" value="UniProtKB-UniRule"/>
</dbReference>
<dbReference type="Pfam" id="PF08544">
    <property type="entry name" value="GHMP_kinases_C"/>
    <property type="match status" value="1"/>
</dbReference>
<dbReference type="NCBIfam" id="TIGR00191">
    <property type="entry name" value="thrB"/>
    <property type="match status" value="1"/>
</dbReference>
<dbReference type="PANTHER" id="PTHR20861:SF1">
    <property type="entry name" value="HOMOSERINE KINASE"/>
    <property type="match status" value="1"/>
</dbReference>
<keyword evidence="15" id="KW-1185">Reference proteome</keyword>
<evidence type="ECO:0000256" key="9">
    <source>
        <dbReference type="ARBA" id="ARBA00022777"/>
    </source>
</evidence>
<evidence type="ECO:0000313" key="14">
    <source>
        <dbReference type="EMBL" id="QGR20344.1"/>
    </source>
</evidence>
<feature type="domain" description="GHMP kinase C-terminal" evidence="13">
    <location>
        <begin position="213"/>
        <end position="281"/>
    </location>
</feature>
<dbReference type="UniPathway" id="UPA00050">
    <property type="reaction ID" value="UER00064"/>
</dbReference>
<sequence>MQEKIVIAKAYSSSANLGAGFDILAMAHDAFHDVVEISSQPSSSLQVQVEANGVPKEPERNSASFALMKMLEEFGIKAKVKVKVNKGVPPGLGMGSSGASAAAAVVGGNELFNLGLSKDDLVKFAMQGEIASSGSPHPDNVAASVVGGVVAVISGEPVRVSEIPINLDFSLILFIPKVAIESKTKKAREMVPKQIELQKLVKNSRYLSSLILGLIKGDRDLVRLGLNDDIVERSRESLFPYYWKLKEEVIKYNAIGACVSGAGPTIAVFVDEKSERDEIIKRGLKICESYGYECNFKDAKVARGAWVERRN</sequence>
<organism evidence="14 15">
    <name type="scientific">Stygiolobus azoricus</name>
    <dbReference type="NCBI Taxonomy" id="41675"/>
    <lineage>
        <taxon>Archaea</taxon>
        <taxon>Thermoproteota</taxon>
        <taxon>Thermoprotei</taxon>
        <taxon>Sulfolobales</taxon>
        <taxon>Sulfolobaceae</taxon>
        <taxon>Stygiolobus</taxon>
    </lineage>
</organism>
<dbReference type="HAMAP" id="MF_00384">
    <property type="entry name" value="Homoser_kinase"/>
    <property type="match status" value="1"/>
</dbReference>
<dbReference type="OrthoDB" id="28273at2157"/>
<comment type="subcellular location">
    <subcellularLocation>
        <location evidence="11">Cytoplasm</location>
    </subcellularLocation>
</comment>
<evidence type="ECO:0000256" key="1">
    <source>
        <dbReference type="ARBA" id="ARBA00005015"/>
    </source>
</evidence>
<dbReference type="NCBIfam" id="NF002288">
    <property type="entry name" value="PRK01212.1-4"/>
    <property type="match status" value="1"/>
</dbReference>